<reference evidence="6 7" key="1">
    <citation type="journal article" date="2009" name="Stand. Genomic Sci.">
        <title>Complete genome sequence of Stackebrandtia nassauensis type strain (LLR-40K-21).</title>
        <authorList>
            <person name="Munk C."/>
            <person name="Lapidus A."/>
            <person name="Copeland A."/>
            <person name="Jando M."/>
            <person name="Mayilraj S."/>
            <person name="Glavina Del Rio T."/>
            <person name="Nolan M."/>
            <person name="Chen F."/>
            <person name="Lucas S."/>
            <person name="Tice H."/>
            <person name="Cheng J.F."/>
            <person name="Han C."/>
            <person name="Detter J.C."/>
            <person name="Bruce D."/>
            <person name="Goodwin L."/>
            <person name="Chain P."/>
            <person name="Pitluck S."/>
            <person name="Goker M."/>
            <person name="Ovchinikova G."/>
            <person name="Pati A."/>
            <person name="Ivanova N."/>
            <person name="Mavromatis K."/>
            <person name="Chen A."/>
            <person name="Palaniappan K."/>
            <person name="Land M."/>
            <person name="Hauser L."/>
            <person name="Chang Y.J."/>
            <person name="Jeffries C.D."/>
            <person name="Bristow J."/>
            <person name="Eisen J.A."/>
            <person name="Markowitz V."/>
            <person name="Hugenholtz P."/>
            <person name="Kyrpides N.C."/>
            <person name="Klenk H.P."/>
        </authorList>
    </citation>
    <scope>NUCLEOTIDE SEQUENCE [LARGE SCALE GENOMIC DNA]</scope>
    <source>
        <strain evidence="7">DSM 44728 / CIP 108903 / NRRL B-16338 / NBRC 102104 / LLR-40K-21</strain>
    </source>
</reference>
<dbReference type="STRING" id="446470.Snas_2690"/>
<dbReference type="RefSeq" id="WP_013017938.1">
    <property type="nucleotide sequence ID" value="NC_013947.1"/>
</dbReference>
<dbReference type="eggNOG" id="COG0654">
    <property type="taxonomic scope" value="Bacteria"/>
</dbReference>
<dbReference type="InterPro" id="IPR036188">
    <property type="entry name" value="FAD/NAD-bd_sf"/>
</dbReference>
<gene>
    <name evidence="6" type="ordered locus">Snas_2690</name>
</gene>
<evidence type="ECO:0000256" key="1">
    <source>
        <dbReference type="ARBA" id="ARBA00001974"/>
    </source>
</evidence>
<dbReference type="Gene3D" id="3.50.50.60">
    <property type="entry name" value="FAD/NAD(P)-binding domain"/>
    <property type="match status" value="1"/>
</dbReference>
<keyword evidence="2" id="KW-0285">Flavoprotein</keyword>
<dbReference type="EMBL" id="CP001778">
    <property type="protein sequence ID" value="ADD42367.1"/>
    <property type="molecule type" value="Genomic_DNA"/>
</dbReference>
<dbReference type="InterPro" id="IPR050641">
    <property type="entry name" value="RIFMO-like"/>
</dbReference>
<feature type="compositionally biased region" description="Pro residues" evidence="4">
    <location>
        <begin position="510"/>
        <end position="519"/>
    </location>
</feature>
<dbReference type="PANTHER" id="PTHR43004:SF19">
    <property type="entry name" value="BINDING MONOOXYGENASE, PUTATIVE (JCVI)-RELATED"/>
    <property type="match status" value="1"/>
</dbReference>
<dbReference type="Gene3D" id="3.40.30.120">
    <property type="match status" value="1"/>
</dbReference>
<dbReference type="GO" id="GO:0071949">
    <property type="term" value="F:FAD binding"/>
    <property type="evidence" value="ECO:0007669"/>
    <property type="project" value="InterPro"/>
</dbReference>
<evidence type="ECO:0000256" key="4">
    <source>
        <dbReference type="SAM" id="MobiDB-lite"/>
    </source>
</evidence>
<sequence length="519" mass="55672">MKVLVVGGGLVGLSTALFLAWHGVECTVVERHQDVLRHPRMRSLAPRLVEMYRQVGLEPELVRAGDAFADHAEFTMVRAETLGGVHTVLDKHQDAGLADDISPCRGIPIDQDRAERLVWRRAKQLGADVRFGVSLKDFSHDGAGVTARLRAADGTVSTVTAEYLIAADGANSGIRHRLGIGMTGPGEISRMLSILFEADLDPLLGDRSVHMAFLTQPHPQTYLMSLDPQRRRWVLGTSDPGDRGATRDDCEALVHAALGGEPPLRILPPVPGSTSPALRFGLGAAVADRFRDGRVFLVGDAAHHMPPPGGFGGATGVADAHNLAWKLAAVLTGRADSALLDTYHAERHPVAEFTMRQALARASTRLGADWTDREATIVERTAVMMGYRYGSEDIVSAEPAAVGTRFPHLWLPSGESSLDLFGSGFVLLTSSGGEAWGRVGHESLTVNRLPIDLPGVDPDGAILVRPDGFVAWRGRACPDDPQATIDRVMAASLHGNSPVTESSSVLSPTEFPPPSVFRR</sequence>
<name>D3Q796_STANL</name>
<dbReference type="GO" id="GO:0016709">
    <property type="term" value="F:oxidoreductase activity, acting on paired donors, with incorporation or reduction of molecular oxygen, NAD(P)H as one donor, and incorporation of one atom of oxygen"/>
    <property type="evidence" value="ECO:0007669"/>
    <property type="project" value="UniProtKB-ARBA"/>
</dbReference>
<feature type="region of interest" description="Disordered" evidence="4">
    <location>
        <begin position="496"/>
        <end position="519"/>
    </location>
</feature>
<dbReference type="KEGG" id="sna:Snas_2690"/>
<dbReference type="Pfam" id="PF21274">
    <property type="entry name" value="Rng_hyd_C"/>
    <property type="match status" value="1"/>
</dbReference>
<dbReference type="PANTHER" id="PTHR43004">
    <property type="entry name" value="TRK SYSTEM POTASSIUM UPTAKE PROTEIN"/>
    <property type="match status" value="1"/>
</dbReference>
<dbReference type="InterPro" id="IPR002938">
    <property type="entry name" value="FAD-bd"/>
</dbReference>
<keyword evidence="6" id="KW-0560">Oxidoreductase</keyword>
<dbReference type="Pfam" id="PF01494">
    <property type="entry name" value="FAD_binding_3"/>
    <property type="match status" value="1"/>
</dbReference>
<dbReference type="HOGENOM" id="CLU_009665_14_2_11"/>
<evidence type="ECO:0000259" key="5">
    <source>
        <dbReference type="Pfam" id="PF01494"/>
    </source>
</evidence>
<dbReference type="Proteomes" id="UP000000844">
    <property type="component" value="Chromosome"/>
</dbReference>
<protein>
    <submittedName>
        <fullName evidence="6">Monooxygenase FAD-binding protein</fullName>
    </submittedName>
</protein>
<organism evidence="6 7">
    <name type="scientific">Stackebrandtia nassauensis (strain DSM 44728 / CIP 108903 / NRRL B-16338 / NBRC 102104 / LLR-40K-21)</name>
    <dbReference type="NCBI Taxonomy" id="446470"/>
    <lineage>
        <taxon>Bacteria</taxon>
        <taxon>Bacillati</taxon>
        <taxon>Actinomycetota</taxon>
        <taxon>Actinomycetes</taxon>
        <taxon>Glycomycetales</taxon>
        <taxon>Glycomycetaceae</taxon>
        <taxon>Stackebrandtia</taxon>
    </lineage>
</organism>
<dbReference type="PRINTS" id="PR00420">
    <property type="entry name" value="RNGMNOXGNASE"/>
</dbReference>
<feature type="domain" description="FAD-binding" evidence="5">
    <location>
        <begin position="2"/>
        <end position="357"/>
    </location>
</feature>
<evidence type="ECO:0000313" key="6">
    <source>
        <dbReference type="EMBL" id="ADD42367.1"/>
    </source>
</evidence>
<dbReference type="AlphaFoldDB" id="D3Q796"/>
<keyword evidence="3" id="KW-0274">FAD</keyword>
<evidence type="ECO:0000256" key="3">
    <source>
        <dbReference type="ARBA" id="ARBA00022827"/>
    </source>
</evidence>
<dbReference type="Gene3D" id="3.30.9.10">
    <property type="entry name" value="D-Amino Acid Oxidase, subunit A, domain 2"/>
    <property type="match status" value="1"/>
</dbReference>
<keyword evidence="7" id="KW-1185">Reference proteome</keyword>
<comment type="cofactor">
    <cofactor evidence="1">
        <name>FAD</name>
        <dbReference type="ChEBI" id="CHEBI:57692"/>
    </cofactor>
</comment>
<dbReference type="SUPFAM" id="SSF51905">
    <property type="entry name" value="FAD/NAD(P)-binding domain"/>
    <property type="match status" value="1"/>
</dbReference>
<feature type="compositionally biased region" description="Polar residues" evidence="4">
    <location>
        <begin position="496"/>
        <end position="507"/>
    </location>
</feature>
<evidence type="ECO:0000313" key="7">
    <source>
        <dbReference type="Proteomes" id="UP000000844"/>
    </source>
</evidence>
<keyword evidence="6" id="KW-0503">Monooxygenase</keyword>
<accession>D3Q796</accession>
<proteinExistence type="predicted"/>
<evidence type="ECO:0000256" key="2">
    <source>
        <dbReference type="ARBA" id="ARBA00022630"/>
    </source>
</evidence>